<feature type="compositionally biased region" description="Low complexity" evidence="1">
    <location>
        <begin position="146"/>
        <end position="159"/>
    </location>
</feature>
<dbReference type="Proteomes" id="UP001372338">
    <property type="component" value="Unassembled WGS sequence"/>
</dbReference>
<dbReference type="AlphaFoldDB" id="A0AAN9E3Y1"/>
<evidence type="ECO:0000313" key="3">
    <source>
        <dbReference type="Proteomes" id="UP001372338"/>
    </source>
</evidence>
<comment type="caution">
    <text evidence="2">The sequence shown here is derived from an EMBL/GenBank/DDBJ whole genome shotgun (WGS) entry which is preliminary data.</text>
</comment>
<name>A0AAN9E3Y1_CROPI</name>
<protein>
    <submittedName>
        <fullName evidence="2">Uncharacterized protein</fullName>
    </submittedName>
</protein>
<feature type="compositionally biased region" description="Low complexity" evidence="1">
    <location>
        <begin position="167"/>
        <end position="179"/>
    </location>
</feature>
<organism evidence="2 3">
    <name type="scientific">Crotalaria pallida</name>
    <name type="common">Smooth rattlebox</name>
    <name type="synonym">Crotalaria striata</name>
    <dbReference type="NCBI Taxonomy" id="3830"/>
    <lineage>
        <taxon>Eukaryota</taxon>
        <taxon>Viridiplantae</taxon>
        <taxon>Streptophyta</taxon>
        <taxon>Embryophyta</taxon>
        <taxon>Tracheophyta</taxon>
        <taxon>Spermatophyta</taxon>
        <taxon>Magnoliopsida</taxon>
        <taxon>eudicotyledons</taxon>
        <taxon>Gunneridae</taxon>
        <taxon>Pentapetalae</taxon>
        <taxon>rosids</taxon>
        <taxon>fabids</taxon>
        <taxon>Fabales</taxon>
        <taxon>Fabaceae</taxon>
        <taxon>Papilionoideae</taxon>
        <taxon>50 kb inversion clade</taxon>
        <taxon>genistoids sensu lato</taxon>
        <taxon>core genistoids</taxon>
        <taxon>Crotalarieae</taxon>
        <taxon>Crotalaria</taxon>
    </lineage>
</organism>
<keyword evidence="3" id="KW-1185">Reference proteome</keyword>
<gene>
    <name evidence="2" type="ORF">RIF29_39285</name>
</gene>
<proteinExistence type="predicted"/>
<dbReference type="EMBL" id="JAYWIO010000008">
    <property type="protein sequence ID" value="KAK7244463.1"/>
    <property type="molecule type" value="Genomic_DNA"/>
</dbReference>
<feature type="compositionally biased region" description="Low complexity" evidence="1">
    <location>
        <begin position="194"/>
        <end position="204"/>
    </location>
</feature>
<feature type="compositionally biased region" description="Acidic residues" evidence="1">
    <location>
        <begin position="183"/>
        <end position="193"/>
    </location>
</feature>
<reference evidence="2 3" key="1">
    <citation type="submission" date="2024-01" db="EMBL/GenBank/DDBJ databases">
        <title>The genomes of 5 underutilized Papilionoideae crops provide insights into root nodulation and disease resistanc.</title>
        <authorList>
            <person name="Yuan L."/>
        </authorList>
    </citation>
    <scope>NUCLEOTIDE SEQUENCE [LARGE SCALE GENOMIC DNA]</scope>
    <source>
        <strain evidence="2">ZHUSHIDOU_FW_LH</strain>
        <tissue evidence="2">Leaf</tissue>
    </source>
</reference>
<evidence type="ECO:0000313" key="2">
    <source>
        <dbReference type="EMBL" id="KAK7244463.1"/>
    </source>
</evidence>
<accession>A0AAN9E3Y1</accession>
<sequence>MYIQEETPFRYASIWALPLCKAEKPPPPVLKFTFKFSKPHPNSPYPNFPQPYSHSNRRRRRHRRSCTFPTSLLHGFGLGDDALILDTPSSDPLDQPATEASDDIDITAIAADAAAQVEALDETHPHVDALEEPHPQVEALQEPDAPHTSPPSSSQTCPSIAKPPLHPGSEPSSSSSDLGYGSGEDDNDNEDSSSEANEQNMEVDNANKEDEEKEEEIPDPQDKSLLRSYANYVAKEIWLGDYSFSLLFAVDKMISKIVLIISKINEAVSVISHLHGVIHI</sequence>
<feature type="region of interest" description="Disordered" evidence="1">
    <location>
        <begin position="135"/>
        <end position="222"/>
    </location>
</feature>
<evidence type="ECO:0000256" key="1">
    <source>
        <dbReference type="SAM" id="MobiDB-lite"/>
    </source>
</evidence>
<feature type="region of interest" description="Disordered" evidence="1">
    <location>
        <begin position="41"/>
        <end position="63"/>
    </location>
</feature>